<dbReference type="Pfam" id="PF14542">
    <property type="entry name" value="Acetyltransf_CG"/>
    <property type="match status" value="1"/>
</dbReference>
<organism evidence="2 3">
    <name type="scientific">Entomomonas moraniae</name>
    <dbReference type="NCBI Taxonomy" id="2213226"/>
    <lineage>
        <taxon>Bacteria</taxon>
        <taxon>Pseudomonadati</taxon>
        <taxon>Pseudomonadota</taxon>
        <taxon>Gammaproteobacteria</taxon>
        <taxon>Pseudomonadales</taxon>
        <taxon>Pseudomonadaceae</taxon>
        <taxon>Entomomonas</taxon>
    </lineage>
</organism>
<dbReference type="KEGG" id="emo:DM558_10675"/>
<keyword evidence="2" id="KW-0808">Transferase</keyword>
<evidence type="ECO:0000259" key="1">
    <source>
        <dbReference type="PROSITE" id="PS51729"/>
    </source>
</evidence>
<dbReference type="PANTHER" id="PTHR31435:SF9">
    <property type="entry name" value="PROTEIN NATD1"/>
    <property type="match status" value="1"/>
</dbReference>
<proteinExistence type="predicted"/>
<evidence type="ECO:0000313" key="2">
    <source>
        <dbReference type="EMBL" id="AZS51202.1"/>
    </source>
</evidence>
<accession>A0A3S9XFJ1</accession>
<keyword evidence="3" id="KW-1185">Reference proteome</keyword>
<dbReference type="PANTHER" id="PTHR31435">
    <property type="entry name" value="PROTEIN NATD1"/>
    <property type="match status" value="1"/>
</dbReference>
<dbReference type="Gene3D" id="3.40.630.30">
    <property type="match status" value="1"/>
</dbReference>
<dbReference type="SUPFAM" id="SSF55729">
    <property type="entry name" value="Acyl-CoA N-acyltransferases (Nat)"/>
    <property type="match status" value="1"/>
</dbReference>
<dbReference type="InterPro" id="IPR031165">
    <property type="entry name" value="GNAT_YJDJ"/>
</dbReference>
<dbReference type="PROSITE" id="PS51729">
    <property type="entry name" value="GNAT_YJDJ"/>
    <property type="match status" value="1"/>
</dbReference>
<dbReference type="RefSeq" id="WP_127163976.1">
    <property type="nucleotide sequence ID" value="NZ_CP029822.1"/>
</dbReference>
<dbReference type="GO" id="GO:0016740">
    <property type="term" value="F:transferase activity"/>
    <property type="evidence" value="ECO:0007669"/>
    <property type="project" value="UniProtKB-KW"/>
</dbReference>
<name>A0A3S9XFJ1_9GAMM</name>
<gene>
    <name evidence="2" type="ORF">DM558_10675</name>
</gene>
<evidence type="ECO:0000313" key="3">
    <source>
        <dbReference type="Proteomes" id="UP000273143"/>
    </source>
</evidence>
<protein>
    <submittedName>
        <fullName evidence="2">N-acetyltransferase</fullName>
    </submittedName>
</protein>
<reference evidence="3" key="1">
    <citation type="submission" date="2018-06" db="EMBL/GenBank/DDBJ databases">
        <title>Complete genome of Pseudomonas insecticola strain QZS01.</title>
        <authorList>
            <person name="Wang J."/>
            <person name="Su Q."/>
        </authorList>
    </citation>
    <scope>NUCLEOTIDE SEQUENCE [LARGE SCALE GENOMIC DNA]</scope>
    <source>
        <strain evidence="3">QZS01</strain>
    </source>
</reference>
<dbReference type="Proteomes" id="UP000273143">
    <property type="component" value="Chromosome"/>
</dbReference>
<dbReference type="AlphaFoldDB" id="A0A3S9XFJ1"/>
<dbReference type="InterPro" id="IPR016181">
    <property type="entry name" value="Acyl_CoA_acyltransferase"/>
</dbReference>
<feature type="domain" description="N-acetyltransferase" evidence="1">
    <location>
        <begin position="6"/>
        <end position="93"/>
    </location>
</feature>
<dbReference type="EMBL" id="CP029822">
    <property type="protein sequence ID" value="AZS51202.1"/>
    <property type="molecule type" value="Genomic_DNA"/>
</dbReference>
<dbReference type="InterPro" id="IPR045057">
    <property type="entry name" value="Gcn5-rel_NAT"/>
</dbReference>
<sequence>MVGAVIHDTDKHQFTIDIGDYCAYLAYSDMGYKVIDIYTTYVPEALRGQNIAAELVAAAIDFVKQNNLKIITTCSYVERYIERKGLQALVQEA</sequence>